<accession>A0ABS7QJM7</accession>
<dbReference type="Pfam" id="PF12840">
    <property type="entry name" value="HTH_20"/>
    <property type="match status" value="1"/>
</dbReference>
<comment type="caution">
    <text evidence="2">The sequence shown here is derived from an EMBL/GenBank/DDBJ whole genome shotgun (WGS) entry which is preliminary data.</text>
</comment>
<sequence length="246" mass="26313">MTPRRRAVLDVLRAAAAPQGVVEVAERLAVHPNTVRFHLDALVADGHVERILEEPSGPGRPRTVYAARGGMDRGGARSYRLLARMLLSHLAAPAGNGDAGSAADAREPSRAETAAVTATGRGWGRHLVERLPPSRKPTADDAVERLTAMLADLGFDPEPQAAAADPIRLRHCPFLELAEEYGRIVCPLHLGLMQGALAELGAPVAATRLEPFAEPGACLAHLTRPTPRRERSPERSTPSDGETPQR</sequence>
<dbReference type="Proteomes" id="UP000778578">
    <property type="component" value="Unassembled WGS sequence"/>
</dbReference>
<dbReference type="SUPFAM" id="SSF46785">
    <property type="entry name" value="Winged helix' DNA-binding domain"/>
    <property type="match status" value="1"/>
</dbReference>
<reference evidence="2 3" key="1">
    <citation type="submission" date="2021-08" db="EMBL/GenBank/DDBJ databases">
        <title>WGS of actinomycetes from Thailand.</title>
        <authorList>
            <person name="Thawai C."/>
        </authorList>
    </citation>
    <scope>NUCLEOTIDE SEQUENCE [LARGE SCALE GENOMIC DNA]</scope>
    <source>
        <strain evidence="2 3">PLK6-54</strain>
    </source>
</reference>
<keyword evidence="3" id="KW-1185">Reference proteome</keyword>
<proteinExistence type="predicted"/>
<organism evidence="2 3">
    <name type="scientific">Actinacidiphila acidipaludis</name>
    <dbReference type="NCBI Taxonomy" id="2873382"/>
    <lineage>
        <taxon>Bacteria</taxon>
        <taxon>Bacillati</taxon>
        <taxon>Actinomycetota</taxon>
        <taxon>Actinomycetes</taxon>
        <taxon>Kitasatosporales</taxon>
        <taxon>Streptomycetaceae</taxon>
        <taxon>Actinacidiphila</taxon>
    </lineage>
</organism>
<evidence type="ECO:0000256" key="1">
    <source>
        <dbReference type="SAM" id="MobiDB-lite"/>
    </source>
</evidence>
<dbReference type="Gene3D" id="1.10.10.10">
    <property type="entry name" value="Winged helix-like DNA-binding domain superfamily/Winged helix DNA-binding domain"/>
    <property type="match status" value="1"/>
</dbReference>
<dbReference type="InterPro" id="IPR036388">
    <property type="entry name" value="WH-like_DNA-bd_sf"/>
</dbReference>
<dbReference type="EMBL" id="JAINZZ010000060">
    <property type="protein sequence ID" value="MBY8881984.1"/>
    <property type="molecule type" value="Genomic_DNA"/>
</dbReference>
<protein>
    <submittedName>
        <fullName evidence="2">Helix-turn-helix domain-containing protein</fullName>
    </submittedName>
</protein>
<gene>
    <name evidence="2" type="ORF">K7862_30765</name>
</gene>
<feature type="region of interest" description="Disordered" evidence="1">
    <location>
        <begin position="216"/>
        <end position="246"/>
    </location>
</feature>
<evidence type="ECO:0000313" key="3">
    <source>
        <dbReference type="Proteomes" id="UP000778578"/>
    </source>
</evidence>
<evidence type="ECO:0000313" key="2">
    <source>
        <dbReference type="EMBL" id="MBY8881984.1"/>
    </source>
</evidence>
<dbReference type="InterPro" id="IPR036390">
    <property type="entry name" value="WH_DNA-bd_sf"/>
</dbReference>
<name>A0ABS7QJM7_9ACTN</name>